<evidence type="ECO:0000256" key="5">
    <source>
        <dbReference type="ARBA" id="ARBA00022737"/>
    </source>
</evidence>
<dbReference type="PANTHER" id="PTHR24020">
    <property type="entry name" value="COLLAGEN ALPHA"/>
    <property type="match status" value="1"/>
</dbReference>
<evidence type="ECO:0000256" key="3">
    <source>
        <dbReference type="ARBA" id="ARBA00022530"/>
    </source>
</evidence>
<name>A0A8C6NQX2_NOTFU</name>
<keyword evidence="7" id="KW-0176">Collagen</keyword>
<dbReference type="PANTHER" id="PTHR24020:SF13">
    <property type="entry name" value="COLLAGEN ALPHA-3(VI) CHAIN"/>
    <property type="match status" value="1"/>
</dbReference>
<comment type="subcellular location">
    <subcellularLocation>
        <location evidence="1">Secreted</location>
        <location evidence="1">Extracellular space</location>
        <location evidence="1">Extracellular matrix</location>
    </subcellularLocation>
</comment>
<dbReference type="Gene3D" id="3.40.50.410">
    <property type="entry name" value="von Willebrand factor, type A domain"/>
    <property type="match status" value="2"/>
</dbReference>
<protein>
    <recommendedName>
        <fullName evidence="9">VWFA domain-containing protein</fullName>
    </recommendedName>
</protein>
<reference evidence="10" key="2">
    <citation type="submission" date="2025-09" db="UniProtKB">
        <authorList>
            <consortium name="Ensembl"/>
        </authorList>
    </citation>
    <scope>IDENTIFICATION</scope>
</reference>
<dbReference type="InterPro" id="IPR002035">
    <property type="entry name" value="VWF_A"/>
</dbReference>
<dbReference type="Pfam" id="PF00092">
    <property type="entry name" value="VWA"/>
    <property type="match status" value="2"/>
</dbReference>
<evidence type="ECO:0000256" key="1">
    <source>
        <dbReference type="ARBA" id="ARBA00004498"/>
    </source>
</evidence>
<dbReference type="GeneTree" id="ENSGT00940000156462"/>
<keyword evidence="6" id="KW-0130">Cell adhesion</keyword>
<feature type="chain" id="PRO_5034925466" description="VWFA domain-containing protein" evidence="8">
    <location>
        <begin position="24"/>
        <end position="503"/>
    </location>
</feature>
<evidence type="ECO:0000313" key="10">
    <source>
        <dbReference type="Ensembl" id="ENSNFUP00015019102.1"/>
    </source>
</evidence>
<dbReference type="AlphaFoldDB" id="A0A8C6NQX2"/>
<feature type="signal peptide" evidence="8">
    <location>
        <begin position="1"/>
        <end position="23"/>
    </location>
</feature>
<keyword evidence="2" id="KW-0964">Secreted</keyword>
<keyword evidence="11" id="KW-1185">Reference proteome</keyword>
<feature type="domain" description="VWFA" evidence="9">
    <location>
        <begin position="60"/>
        <end position="236"/>
    </location>
</feature>
<dbReference type="PRINTS" id="PR00453">
    <property type="entry name" value="VWFADOMAIN"/>
</dbReference>
<proteinExistence type="predicted"/>
<dbReference type="InterPro" id="IPR050525">
    <property type="entry name" value="ECM_Assembly_Org"/>
</dbReference>
<dbReference type="PROSITE" id="PS50234">
    <property type="entry name" value="VWFA"/>
    <property type="match status" value="2"/>
</dbReference>
<dbReference type="InterPro" id="IPR036465">
    <property type="entry name" value="vWFA_dom_sf"/>
</dbReference>
<dbReference type="FunFam" id="3.40.50.410:FF:000003">
    <property type="entry name" value="Collagen type VI alpha 3 chain"/>
    <property type="match status" value="2"/>
</dbReference>
<evidence type="ECO:0000313" key="11">
    <source>
        <dbReference type="Proteomes" id="UP000694548"/>
    </source>
</evidence>
<dbReference type="Proteomes" id="UP000694548">
    <property type="component" value="Unassembled WGS sequence"/>
</dbReference>
<sequence length="503" mass="55673">MISVKQLLPLNSLGLFLSVLVLGISTKESCRLCHMCLVMPSPWMTFLAYFTPPPMGDKRDVVFLIDGTTAGRSEFPSIRDMIRRVVDRLDVGLDRVRVSVVQYSEDPKAEFLLNAHSTKNEVRQALGKLRSKGGNLLNTGRALEWVSKNIYQRSAGSRVEEGVPQFLILVTGGKSSDDVHTQADQLKRSQVAPLAIGSRNADISELQSISLRPDLAFSVDSLQEISRVEPQLLNSVETISTSDIRKYIHTVETGKTFSCQPFFHLSLFCNCTGVTLDLGKKDIIFLIDGSDTTGPAGIAHIRDFILSIVQQLDVKPDKVRVAVVQYADRMKTEFSLNSHNNKQAVISAIKRLLQYDRGGRLNTGAAIKHVQDVHFTKAKGSRKDEGTPQILMLVTGGRSDDDSKTAALSLKNKGVRIFAVGVGNIQDELENLASHSSTVARADNYLGLSDFILVGLERVQNFEEALLLEFGRGFRYTRPLRLNVMDLDYELMEELVSTVTLAC</sequence>
<dbReference type="SMART" id="SM00327">
    <property type="entry name" value="VWA"/>
    <property type="match status" value="2"/>
</dbReference>
<keyword evidence="4 8" id="KW-0732">Signal</keyword>
<evidence type="ECO:0000256" key="8">
    <source>
        <dbReference type="SAM" id="SignalP"/>
    </source>
</evidence>
<dbReference type="GO" id="GO:0005581">
    <property type="term" value="C:collagen trimer"/>
    <property type="evidence" value="ECO:0007669"/>
    <property type="project" value="UniProtKB-KW"/>
</dbReference>
<organism evidence="10 11">
    <name type="scientific">Nothobranchius furzeri</name>
    <name type="common">Turquoise killifish</name>
    <dbReference type="NCBI Taxonomy" id="105023"/>
    <lineage>
        <taxon>Eukaryota</taxon>
        <taxon>Metazoa</taxon>
        <taxon>Chordata</taxon>
        <taxon>Craniata</taxon>
        <taxon>Vertebrata</taxon>
        <taxon>Euteleostomi</taxon>
        <taxon>Actinopterygii</taxon>
        <taxon>Neopterygii</taxon>
        <taxon>Teleostei</taxon>
        <taxon>Neoteleostei</taxon>
        <taxon>Acanthomorphata</taxon>
        <taxon>Ovalentaria</taxon>
        <taxon>Atherinomorphae</taxon>
        <taxon>Cyprinodontiformes</taxon>
        <taxon>Nothobranchiidae</taxon>
        <taxon>Nothobranchius</taxon>
    </lineage>
</organism>
<dbReference type="GO" id="GO:0007155">
    <property type="term" value="P:cell adhesion"/>
    <property type="evidence" value="ECO:0007669"/>
    <property type="project" value="UniProtKB-KW"/>
</dbReference>
<dbReference type="SUPFAM" id="SSF53300">
    <property type="entry name" value="vWA-like"/>
    <property type="match status" value="2"/>
</dbReference>
<evidence type="ECO:0000256" key="2">
    <source>
        <dbReference type="ARBA" id="ARBA00022525"/>
    </source>
</evidence>
<reference evidence="10" key="1">
    <citation type="submission" date="2025-08" db="UniProtKB">
        <authorList>
            <consortium name="Ensembl"/>
        </authorList>
    </citation>
    <scope>IDENTIFICATION</scope>
</reference>
<dbReference type="Ensembl" id="ENSNFUT00015019996.1">
    <property type="protein sequence ID" value="ENSNFUP00015019102.1"/>
    <property type="gene ID" value="ENSNFUG00015009193.1"/>
</dbReference>
<accession>A0A8C6NQX2</accession>
<keyword evidence="3" id="KW-0272">Extracellular matrix</keyword>
<feature type="domain" description="VWFA" evidence="9">
    <location>
        <begin position="282"/>
        <end position="466"/>
    </location>
</feature>
<evidence type="ECO:0000256" key="7">
    <source>
        <dbReference type="ARBA" id="ARBA00023119"/>
    </source>
</evidence>
<evidence type="ECO:0000256" key="4">
    <source>
        <dbReference type="ARBA" id="ARBA00022729"/>
    </source>
</evidence>
<evidence type="ECO:0000256" key="6">
    <source>
        <dbReference type="ARBA" id="ARBA00022889"/>
    </source>
</evidence>
<keyword evidence="5" id="KW-0677">Repeat</keyword>
<dbReference type="GO" id="GO:0005615">
    <property type="term" value="C:extracellular space"/>
    <property type="evidence" value="ECO:0007669"/>
    <property type="project" value="TreeGrafter"/>
</dbReference>
<evidence type="ECO:0000259" key="9">
    <source>
        <dbReference type="PROSITE" id="PS50234"/>
    </source>
</evidence>